<reference evidence="1" key="1">
    <citation type="submission" date="2020-05" db="EMBL/GenBank/DDBJ databases">
        <authorList>
            <person name="Chiriac C."/>
            <person name="Salcher M."/>
            <person name="Ghai R."/>
            <person name="Kavagutti S V."/>
        </authorList>
    </citation>
    <scope>NUCLEOTIDE SEQUENCE</scope>
</reference>
<sequence>MRLRTVRPLDLADMPDNLAGWLNEDAPCDYSIEDAPQGLIAALAVWLSERGIDVVELRTGMASLEDTFKKLTGGAP</sequence>
<name>A0A6J7W2C5_9ZZZZ</name>
<accession>A0A6J7W2C5</accession>
<dbReference type="AlphaFoldDB" id="A0A6J7W2C5"/>
<gene>
    <name evidence="1" type="ORF">UFOPK4422_01321</name>
</gene>
<proteinExistence type="predicted"/>
<evidence type="ECO:0000313" key="1">
    <source>
        <dbReference type="EMBL" id="CAB5130766.1"/>
    </source>
</evidence>
<protein>
    <submittedName>
        <fullName evidence="1">Unannotated protein</fullName>
    </submittedName>
</protein>
<organism evidence="1">
    <name type="scientific">freshwater metagenome</name>
    <dbReference type="NCBI Taxonomy" id="449393"/>
    <lineage>
        <taxon>unclassified sequences</taxon>
        <taxon>metagenomes</taxon>
        <taxon>ecological metagenomes</taxon>
    </lineage>
</organism>
<dbReference type="EMBL" id="CAFBRX010000156">
    <property type="protein sequence ID" value="CAB5130766.1"/>
    <property type="molecule type" value="Genomic_DNA"/>
</dbReference>